<feature type="non-terminal residue" evidence="1">
    <location>
        <position position="1"/>
    </location>
</feature>
<reference evidence="1" key="1">
    <citation type="submission" date="2021-06" db="EMBL/GenBank/DDBJ databases">
        <authorList>
            <person name="Kallberg Y."/>
            <person name="Tangrot J."/>
            <person name="Rosling A."/>
        </authorList>
    </citation>
    <scope>NUCLEOTIDE SEQUENCE</scope>
    <source>
        <strain evidence="1">UK204</strain>
    </source>
</reference>
<evidence type="ECO:0000313" key="2">
    <source>
        <dbReference type="Proteomes" id="UP000789570"/>
    </source>
</evidence>
<comment type="caution">
    <text evidence="1">The sequence shown here is derived from an EMBL/GenBank/DDBJ whole genome shotgun (WGS) entry which is preliminary data.</text>
</comment>
<gene>
    <name evidence="1" type="ORF">FCALED_LOCUS16403</name>
</gene>
<dbReference type="EMBL" id="CAJVPQ010018915">
    <property type="protein sequence ID" value="CAG8752756.1"/>
    <property type="molecule type" value="Genomic_DNA"/>
</dbReference>
<protein>
    <submittedName>
        <fullName evidence="1">404_t:CDS:1</fullName>
    </submittedName>
</protein>
<dbReference type="InterPro" id="IPR011009">
    <property type="entry name" value="Kinase-like_dom_sf"/>
</dbReference>
<dbReference type="SUPFAM" id="SSF56112">
    <property type="entry name" value="Protein kinase-like (PK-like)"/>
    <property type="match status" value="1"/>
</dbReference>
<proteinExistence type="predicted"/>
<dbReference type="Proteomes" id="UP000789570">
    <property type="component" value="Unassembled WGS sequence"/>
</dbReference>
<sequence>LIEGVPLCDAEITDKEYLIIMNDVTKIIHLLHGKNLVFGDLCSMNIIVRKADNKIQTMLFEFDCCGEHQISCYQPSMNSTIEGPPGAEAYALLDKSHDLYWLDVFWKKRS</sequence>
<dbReference type="AlphaFoldDB" id="A0A9N9IWC9"/>
<dbReference type="OrthoDB" id="3250441at2759"/>
<organism evidence="1 2">
    <name type="scientific">Funneliformis caledonium</name>
    <dbReference type="NCBI Taxonomy" id="1117310"/>
    <lineage>
        <taxon>Eukaryota</taxon>
        <taxon>Fungi</taxon>
        <taxon>Fungi incertae sedis</taxon>
        <taxon>Mucoromycota</taxon>
        <taxon>Glomeromycotina</taxon>
        <taxon>Glomeromycetes</taxon>
        <taxon>Glomerales</taxon>
        <taxon>Glomeraceae</taxon>
        <taxon>Funneliformis</taxon>
    </lineage>
</organism>
<dbReference type="Gene3D" id="1.10.510.10">
    <property type="entry name" value="Transferase(Phosphotransferase) domain 1"/>
    <property type="match status" value="1"/>
</dbReference>
<keyword evidence="2" id="KW-1185">Reference proteome</keyword>
<accession>A0A9N9IWC9</accession>
<evidence type="ECO:0000313" key="1">
    <source>
        <dbReference type="EMBL" id="CAG8752756.1"/>
    </source>
</evidence>
<name>A0A9N9IWC9_9GLOM</name>